<accession>A0A449BEP4</accession>
<gene>
    <name evidence="1" type="ORF">NCTC10138_01280</name>
</gene>
<proteinExistence type="predicted"/>
<dbReference type="GO" id="GO:0008270">
    <property type="term" value="F:zinc ion binding"/>
    <property type="evidence" value="ECO:0007669"/>
    <property type="project" value="TreeGrafter"/>
</dbReference>
<dbReference type="GO" id="GO:1900376">
    <property type="term" value="P:regulation of secondary metabolite biosynthetic process"/>
    <property type="evidence" value="ECO:0007669"/>
    <property type="project" value="TreeGrafter"/>
</dbReference>
<dbReference type="GO" id="GO:0003700">
    <property type="term" value="F:DNA-binding transcription factor activity"/>
    <property type="evidence" value="ECO:0007669"/>
    <property type="project" value="InterPro"/>
</dbReference>
<evidence type="ECO:0000313" key="1">
    <source>
        <dbReference type="EMBL" id="VEU80892.1"/>
    </source>
</evidence>
<evidence type="ECO:0000313" key="2">
    <source>
        <dbReference type="Proteomes" id="UP000289841"/>
    </source>
</evidence>
<keyword evidence="2" id="KW-1185">Reference proteome</keyword>
<dbReference type="Proteomes" id="UP000289841">
    <property type="component" value="Chromosome"/>
</dbReference>
<protein>
    <submittedName>
        <fullName evidence="1">Ferric uptake regulator family</fullName>
    </submittedName>
</protein>
<dbReference type="InterPro" id="IPR036388">
    <property type="entry name" value="WH-like_DNA-bd_sf"/>
</dbReference>
<dbReference type="Gene3D" id="1.10.10.10">
    <property type="entry name" value="Winged helix-like DNA-binding domain superfamily/Winged helix DNA-binding domain"/>
    <property type="match status" value="1"/>
</dbReference>
<dbReference type="EMBL" id="LR215048">
    <property type="protein sequence ID" value="VEU80892.1"/>
    <property type="molecule type" value="Genomic_DNA"/>
</dbReference>
<dbReference type="PANTHER" id="PTHR33202">
    <property type="entry name" value="ZINC UPTAKE REGULATION PROTEIN"/>
    <property type="match status" value="1"/>
</dbReference>
<dbReference type="Pfam" id="PF01475">
    <property type="entry name" value="FUR"/>
    <property type="match status" value="1"/>
</dbReference>
<dbReference type="InterPro" id="IPR002481">
    <property type="entry name" value="FUR"/>
</dbReference>
<dbReference type="InterPro" id="IPR036390">
    <property type="entry name" value="WH_DNA-bd_sf"/>
</dbReference>
<dbReference type="PANTHER" id="PTHR33202:SF7">
    <property type="entry name" value="FERRIC UPTAKE REGULATION PROTEIN"/>
    <property type="match status" value="1"/>
</dbReference>
<organism evidence="1 2">
    <name type="scientific">Haploplasma axanthum</name>
    <name type="common">Acholeplasma axanthum</name>
    <dbReference type="NCBI Taxonomy" id="29552"/>
    <lineage>
        <taxon>Bacteria</taxon>
        <taxon>Bacillati</taxon>
        <taxon>Mycoplasmatota</taxon>
        <taxon>Mollicutes</taxon>
        <taxon>Acholeplasmatales</taxon>
        <taxon>Acholeplasmataceae</taxon>
        <taxon>Haploplasma</taxon>
    </lineage>
</organism>
<dbReference type="SUPFAM" id="SSF46785">
    <property type="entry name" value="Winged helix' DNA-binding domain"/>
    <property type="match status" value="1"/>
</dbReference>
<dbReference type="GO" id="GO:0045892">
    <property type="term" value="P:negative regulation of DNA-templated transcription"/>
    <property type="evidence" value="ECO:0007669"/>
    <property type="project" value="TreeGrafter"/>
</dbReference>
<dbReference type="AlphaFoldDB" id="A0A449BEP4"/>
<dbReference type="STRING" id="1278311.GCA_000428705_00271"/>
<dbReference type="KEGG" id="aaxa:NCTC10138_01280"/>
<sequence length="141" mass="16677">MDIKEKYYDKIRGMGHRLTNNRIAMIEILENQHLTFKEIQKELFKRGYNNVASIYNNLEFLVKEKVVVELYIGNRKYYDLAMDNPGHSNESHIHISLKDTEEITEINDPDIFEFISKHPKLEGYDLEYIRIIIGAKNKDAN</sequence>
<name>A0A449BEP4_HAPAX</name>
<dbReference type="RefSeq" id="WP_026391141.1">
    <property type="nucleotide sequence ID" value="NZ_LR215048.1"/>
</dbReference>
<reference evidence="1 2" key="1">
    <citation type="submission" date="2019-01" db="EMBL/GenBank/DDBJ databases">
        <authorList>
            <consortium name="Pathogen Informatics"/>
        </authorList>
    </citation>
    <scope>NUCLEOTIDE SEQUENCE [LARGE SCALE GENOMIC DNA]</scope>
    <source>
        <strain evidence="1 2">NCTC10138</strain>
    </source>
</reference>
<dbReference type="GO" id="GO:0000976">
    <property type="term" value="F:transcription cis-regulatory region binding"/>
    <property type="evidence" value="ECO:0007669"/>
    <property type="project" value="TreeGrafter"/>
</dbReference>